<organism evidence="1 2">
    <name type="scientific">Candidatus Electrothrix marina</name>
    <dbReference type="NCBI Taxonomy" id="1859130"/>
    <lineage>
        <taxon>Bacteria</taxon>
        <taxon>Pseudomonadati</taxon>
        <taxon>Thermodesulfobacteriota</taxon>
        <taxon>Desulfobulbia</taxon>
        <taxon>Desulfobulbales</taxon>
        <taxon>Desulfobulbaceae</taxon>
        <taxon>Candidatus Electrothrix</taxon>
    </lineage>
</organism>
<comment type="caution">
    <text evidence="1">The sequence shown here is derived from an EMBL/GenBank/DDBJ whole genome shotgun (WGS) entry which is preliminary data.</text>
</comment>
<proteinExistence type="predicted"/>
<accession>A0A444JC16</accession>
<evidence type="ECO:0000313" key="2">
    <source>
        <dbReference type="Proteomes" id="UP000288892"/>
    </source>
</evidence>
<keyword evidence="2" id="KW-1185">Reference proteome</keyword>
<dbReference type="AlphaFoldDB" id="A0A444JC16"/>
<name>A0A444JC16_9BACT</name>
<evidence type="ECO:0000313" key="1">
    <source>
        <dbReference type="EMBL" id="RWX50628.1"/>
    </source>
</evidence>
<dbReference type="EMBL" id="MTKS01000289">
    <property type="protein sequence ID" value="RWX50628.1"/>
    <property type="molecule type" value="Genomic_DNA"/>
</dbReference>
<gene>
    <name evidence="1" type="ORF">VU01_12892</name>
</gene>
<sequence length="56" mass="6372">MSPHGSLFFFVSARKPVLVIFPLLHAFPPALSLLQLLEIQLCRQFLKAYMKQIQGS</sequence>
<dbReference type="Proteomes" id="UP000288892">
    <property type="component" value="Unassembled WGS sequence"/>
</dbReference>
<reference evidence="1 2" key="1">
    <citation type="submission" date="2017-01" db="EMBL/GenBank/DDBJ databases">
        <title>The cable genome- insights into the physiology and evolution of filamentous bacteria capable of sulfide oxidation via long distance electron transfer.</title>
        <authorList>
            <person name="Schreiber L."/>
            <person name="Bjerg J.T."/>
            <person name="Boggild A."/>
            <person name="Van De Vossenberg J."/>
            <person name="Meysman F."/>
            <person name="Nielsen L.P."/>
            <person name="Schramm A."/>
            <person name="Kjeldsen K.U."/>
        </authorList>
    </citation>
    <scope>NUCLEOTIDE SEQUENCE [LARGE SCALE GENOMIC DNA]</scope>
    <source>
        <strain evidence="1">A5</strain>
    </source>
</reference>
<protein>
    <submittedName>
        <fullName evidence="1">Uncharacterized protein</fullName>
    </submittedName>
</protein>